<comment type="similarity">
    <text evidence="5">Belongs to the metallo-beta-lactamase superfamily. Type III sulfatase family.</text>
</comment>
<dbReference type="RefSeq" id="WP_085230936.1">
    <property type="nucleotide sequence ID" value="NZ_AP022613.1"/>
</dbReference>
<dbReference type="SMART" id="SM00849">
    <property type="entry name" value="Lactamase_B"/>
    <property type="match status" value="1"/>
</dbReference>
<accession>A0A1X1TSQ6</accession>
<evidence type="ECO:0000313" key="11">
    <source>
        <dbReference type="Proteomes" id="UP000467385"/>
    </source>
</evidence>
<evidence type="ECO:0000313" key="10">
    <source>
        <dbReference type="EMBL" id="BBZ42132.1"/>
    </source>
</evidence>
<dbReference type="OrthoDB" id="5240502at2"/>
<dbReference type="InterPro" id="IPR044097">
    <property type="entry name" value="Bds1/SdsA1_MBL-fold"/>
</dbReference>
<dbReference type="FunFam" id="3.60.15.30:FF:000001">
    <property type="entry name" value="Alkyl/aryl-sulfatase BDS1"/>
    <property type="match status" value="1"/>
</dbReference>
<dbReference type="Pfam" id="PF00753">
    <property type="entry name" value="Lactamase_B"/>
    <property type="match status" value="1"/>
</dbReference>
<comment type="cofactor">
    <cofactor evidence="1">
        <name>Zn(2+)</name>
        <dbReference type="ChEBI" id="CHEBI:29105"/>
    </cofactor>
</comment>
<gene>
    <name evidence="10" type="ORF">MCNS_51950</name>
</gene>
<sequence length="624" mass="68228">MPPKPPTTAIQSRHSELALPFHDTADFDNADRGFIAALTPCVVKAADGRVVWDNDAYAFLDGPAPASVHPSLWRQSTLAAKQGLYQVVPGIYQVRGLDLSNITFVEGDTGIIVIDPLVSTEVAAASLQLYRTHRGGDRPVVAVIYTHSHVDHFGGVLGVTSQADVDAGRVVVLAPEGFTAHAVQENVYAGTAMTRRATYMYGSMLARGPQGQVGCGLGQAASTGEIALIVPTLDIKTTGETHTIDGVEIEFQMAPGTEAPAEMHFYFPRFRALCMAENATHNLHNLITLRGALVRDPHAWSGYLTEAIDTFADRSDVVFASHHWPTWGREQILEFLSLQRDLYAYLHDQTLRLLNQGYTGVEIAEMFQMPPALERAWHTHGYYGSVSHNVKAVYQRYMGWFDGNPGRLWPHPPEALAPRYVEAMGGIDRVVDLARAAFDSGDFRWAATLLDHAIFTNTEHAAARELYADTLEQMGYGAENATWRNFFISGATELRDGNFGTATSTASPTLLAQLTPEQIFDSLAIRVNGPRSWDLDLAFDITFGDTATNYRLTLRNGVLVYRKVAADPASATVTVRLDSKMRLLTAAFGDFTSPGLELSGDETALQSLLGVLDELDPSFNIITP</sequence>
<evidence type="ECO:0000256" key="5">
    <source>
        <dbReference type="ARBA" id="ARBA00033751"/>
    </source>
</evidence>
<dbReference type="InterPro" id="IPR038536">
    <property type="entry name" value="Alkyl/aryl-sulf_dimr_sf"/>
</dbReference>
<dbReference type="GO" id="GO:0046872">
    <property type="term" value="F:metal ion binding"/>
    <property type="evidence" value="ECO:0007669"/>
    <property type="project" value="UniProtKB-KW"/>
</dbReference>
<proteinExistence type="inferred from homology"/>
<dbReference type="AlphaFoldDB" id="A0A1X1TSQ6"/>
<dbReference type="SUPFAM" id="SSF56281">
    <property type="entry name" value="Metallo-hydrolase/oxidoreductase"/>
    <property type="match status" value="1"/>
</dbReference>
<dbReference type="Gene3D" id="3.30.1050.10">
    <property type="entry name" value="SCP2 sterol-binding domain"/>
    <property type="match status" value="1"/>
</dbReference>
<dbReference type="Gene3D" id="3.60.15.30">
    <property type="entry name" value="Metallo-beta-lactamase domain"/>
    <property type="match status" value="1"/>
</dbReference>
<dbReference type="InterPro" id="IPR036866">
    <property type="entry name" value="RibonucZ/Hydroxyglut_hydro"/>
</dbReference>
<protein>
    <recommendedName>
        <fullName evidence="7">Linear primary-alkylsulfatase</fullName>
        <ecNumber evidence="6">3.1.6.21</ecNumber>
    </recommendedName>
    <alternativeName>
        <fullName evidence="8">Type III linear primary-alkylsulfatase</fullName>
    </alternativeName>
</protein>
<dbReference type="PANTHER" id="PTHR43223:SF1">
    <property type="entry name" value="ALKYL_ARYL-SULFATASE BDS1"/>
    <property type="match status" value="1"/>
</dbReference>
<evidence type="ECO:0000256" key="4">
    <source>
        <dbReference type="ARBA" id="ARBA00022833"/>
    </source>
</evidence>
<feature type="domain" description="Metallo-beta-lactamase" evidence="9">
    <location>
        <begin position="99"/>
        <end position="322"/>
    </location>
</feature>
<dbReference type="GO" id="GO:0018741">
    <property type="term" value="F:linear primary-alkylsulfatase activity"/>
    <property type="evidence" value="ECO:0007669"/>
    <property type="project" value="UniProtKB-EC"/>
</dbReference>
<dbReference type="SUPFAM" id="SSF55718">
    <property type="entry name" value="SCP-like"/>
    <property type="match status" value="1"/>
</dbReference>
<keyword evidence="3 10" id="KW-0378">Hydrolase</keyword>
<evidence type="ECO:0000256" key="1">
    <source>
        <dbReference type="ARBA" id="ARBA00001947"/>
    </source>
</evidence>
<name>A0A1X1TSQ6_9MYCO</name>
<dbReference type="Pfam" id="PF14864">
    <property type="entry name" value="Alkyl_sulf_C"/>
    <property type="match status" value="1"/>
</dbReference>
<dbReference type="CDD" id="cd07710">
    <property type="entry name" value="arylsulfatase_Sdsa1-like_MBL-fold"/>
    <property type="match status" value="1"/>
</dbReference>
<evidence type="ECO:0000259" key="9">
    <source>
        <dbReference type="SMART" id="SM00849"/>
    </source>
</evidence>
<reference evidence="10 11" key="1">
    <citation type="journal article" date="2019" name="Emerg. Microbes Infect.">
        <title>Comprehensive subspecies identification of 175 nontuberculous mycobacteria species based on 7547 genomic profiles.</title>
        <authorList>
            <person name="Matsumoto Y."/>
            <person name="Kinjo T."/>
            <person name="Motooka D."/>
            <person name="Nabeya D."/>
            <person name="Jung N."/>
            <person name="Uechi K."/>
            <person name="Horii T."/>
            <person name="Iida T."/>
            <person name="Fujita J."/>
            <person name="Nakamura S."/>
        </authorList>
    </citation>
    <scope>NUCLEOTIDE SEQUENCE [LARGE SCALE GENOMIC DNA]</scope>
    <source>
        <strain evidence="10 11">JCM 14738</strain>
    </source>
</reference>
<dbReference type="Proteomes" id="UP000467385">
    <property type="component" value="Chromosome"/>
</dbReference>
<evidence type="ECO:0000256" key="3">
    <source>
        <dbReference type="ARBA" id="ARBA00022801"/>
    </source>
</evidence>
<keyword evidence="4" id="KW-0862">Zinc</keyword>
<organism evidence="10 11">
    <name type="scientific">Mycobacterium conspicuum</name>
    <dbReference type="NCBI Taxonomy" id="44010"/>
    <lineage>
        <taxon>Bacteria</taxon>
        <taxon>Bacillati</taxon>
        <taxon>Actinomycetota</taxon>
        <taxon>Actinomycetes</taxon>
        <taxon>Mycobacteriales</taxon>
        <taxon>Mycobacteriaceae</taxon>
        <taxon>Mycobacterium</taxon>
    </lineage>
</organism>
<dbReference type="EMBL" id="AP022613">
    <property type="protein sequence ID" value="BBZ42132.1"/>
    <property type="molecule type" value="Genomic_DNA"/>
</dbReference>
<dbReference type="InterPro" id="IPR001279">
    <property type="entry name" value="Metallo-B-lactamas"/>
</dbReference>
<evidence type="ECO:0000256" key="6">
    <source>
        <dbReference type="ARBA" id="ARBA00066568"/>
    </source>
</evidence>
<dbReference type="Pfam" id="PF14863">
    <property type="entry name" value="Alkyl_sulf_dimr"/>
    <property type="match status" value="1"/>
</dbReference>
<evidence type="ECO:0000256" key="2">
    <source>
        <dbReference type="ARBA" id="ARBA00022723"/>
    </source>
</evidence>
<dbReference type="InterPro" id="IPR052195">
    <property type="entry name" value="Bact_Alkyl/Aryl-Sulfatase"/>
</dbReference>
<dbReference type="FunFam" id="1.25.40.880:FF:000001">
    <property type="entry name" value="SDS hydrolase SdsA1"/>
    <property type="match status" value="1"/>
</dbReference>
<evidence type="ECO:0000256" key="7">
    <source>
        <dbReference type="ARBA" id="ARBA00068034"/>
    </source>
</evidence>
<dbReference type="EC" id="3.1.6.21" evidence="6"/>
<keyword evidence="2" id="KW-0479">Metal-binding</keyword>
<dbReference type="GO" id="GO:0046983">
    <property type="term" value="F:protein dimerization activity"/>
    <property type="evidence" value="ECO:0007669"/>
    <property type="project" value="InterPro"/>
</dbReference>
<dbReference type="InterPro" id="IPR029228">
    <property type="entry name" value="Alkyl_sulf_dimr"/>
</dbReference>
<evidence type="ECO:0000256" key="8">
    <source>
        <dbReference type="ARBA" id="ARBA00075789"/>
    </source>
</evidence>
<dbReference type="STRING" id="44010.AWC00_01735"/>
<dbReference type="Gene3D" id="1.25.40.880">
    <property type="entry name" value="Alkyl sulfatase, dimerisation domain"/>
    <property type="match status" value="1"/>
</dbReference>
<dbReference type="PANTHER" id="PTHR43223">
    <property type="entry name" value="ALKYL/ARYL-SULFATASE"/>
    <property type="match status" value="1"/>
</dbReference>
<dbReference type="InterPro" id="IPR029229">
    <property type="entry name" value="Alkyl_sulf_C"/>
</dbReference>
<dbReference type="InterPro" id="IPR036527">
    <property type="entry name" value="SCP2_sterol-bd_dom_sf"/>
</dbReference>
<dbReference type="GO" id="GO:0018909">
    <property type="term" value="P:dodecyl sulfate metabolic process"/>
    <property type="evidence" value="ECO:0007669"/>
    <property type="project" value="InterPro"/>
</dbReference>
<keyword evidence="11" id="KW-1185">Reference proteome</keyword>